<name>A0ABT1JNB3_ACTCY</name>
<accession>A0ABT1JNB3</accession>
<evidence type="ECO:0000313" key="3">
    <source>
        <dbReference type="Proteomes" id="UP000791080"/>
    </source>
</evidence>
<evidence type="ECO:0008006" key="4">
    <source>
        <dbReference type="Google" id="ProtNLM"/>
    </source>
</evidence>
<keyword evidence="1" id="KW-0472">Membrane</keyword>
<proteinExistence type="predicted"/>
<feature type="transmembrane region" description="Helical" evidence="1">
    <location>
        <begin position="51"/>
        <end position="69"/>
    </location>
</feature>
<protein>
    <recommendedName>
        <fullName evidence="4">DUF3093 family protein</fullName>
    </recommendedName>
</protein>
<sequence length="164" mass="17848">MGSRDEASQGGVLHRERLPTPTWVRIVGLLVGVGTVVLVICLHLFVEENVAGLVVGVVTGAVSGLFILLSSGDIEVRERQLVLVARPIVRKRLPTAEITAVEDAGPQRAADFGGSGWRVSGRRKRTLVMRGGEGVRITMSDGWEYLVVCSRPVELKRALERARR</sequence>
<dbReference type="RefSeq" id="WP_026419709.1">
    <property type="nucleotide sequence ID" value="NZ_AUBJ02000001.1"/>
</dbReference>
<dbReference type="Proteomes" id="UP000791080">
    <property type="component" value="Unassembled WGS sequence"/>
</dbReference>
<keyword evidence="3" id="KW-1185">Reference proteome</keyword>
<evidence type="ECO:0000313" key="2">
    <source>
        <dbReference type="EMBL" id="MCP2333176.1"/>
    </source>
</evidence>
<organism evidence="2 3">
    <name type="scientific">Actinoalloteichus caeruleus DSM 43889</name>
    <dbReference type="NCBI Taxonomy" id="1120930"/>
    <lineage>
        <taxon>Bacteria</taxon>
        <taxon>Bacillati</taxon>
        <taxon>Actinomycetota</taxon>
        <taxon>Actinomycetes</taxon>
        <taxon>Pseudonocardiales</taxon>
        <taxon>Pseudonocardiaceae</taxon>
        <taxon>Actinoalloteichus</taxon>
        <taxon>Actinoalloteichus cyanogriseus</taxon>
    </lineage>
</organism>
<comment type="caution">
    <text evidence="2">The sequence shown here is derived from an EMBL/GenBank/DDBJ whole genome shotgun (WGS) entry which is preliminary data.</text>
</comment>
<keyword evidence="1" id="KW-1133">Transmembrane helix</keyword>
<keyword evidence="1" id="KW-0812">Transmembrane</keyword>
<evidence type="ECO:0000256" key="1">
    <source>
        <dbReference type="SAM" id="Phobius"/>
    </source>
</evidence>
<reference evidence="2 3" key="2">
    <citation type="submission" date="2022-06" db="EMBL/GenBank/DDBJ databases">
        <title>Genomic Encyclopedia of Type Strains, Phase I: the one thousand microbial genomes (KMG-I) project.</title>
        <authorList>
            <person name="Kyrpides N."/>
        </authorList>
    </citation>
    <scope>NUCLEOTIDE SEQUENCE [LARGE SCALE GENOMIC DNA]</scope>
    <source>
        <strain evidence="2 3">DSM 43889</strain>
    </source>
</reference>
<gene>
    <name evidence="2" type="ORF">G443_003446</name>
</gene>
<feature type="transmembrane region" description="Helical" evidence="1">
    <location>
        <begin position="23"/>
        <end position="45"/>
    </location>
</feature>
<reference evidence="2 3" key="1">
    <citation type="submission" date="2013-07" db="EMBL/GenBank/DDBJ databases">
        <authorList>
            <consortium name="DOE Joint Genome Institute"/>
            <person name="Reeve W."/>
            <person name="Huntemann M."/>
            <person name="Han J."/>
            <person name="Chen A."/>
            <person name="Kyrpides N."/>
            <person name="Mavromatis K."/>
            <person name="Markowitz V."/>
            <person name="Palaniappan K."/>
            <person name="Ivanova N."/>
            <person name="Schaumberg A."/>
            <person name="Pati A."/>
            <person name="Liolios K."/>
            <person name="Nordberg H.P."/>
            <person name="Cantor M.N."/>
            <person name="Hua S.X."/>
            <person name="Woyke T."/>
        </authorList>
    </citation>
    <scope>NUCLEOTIDE SEQUENCE [LARGE SCALE GENOMIC DNA]</scope>
    <source>
        <strain evidence="2 3">DSM 43889</strain>
    </source>
</reference>
<dbReference type="EMBL" id="AUBJ02000001">
    <property type="protein sequence ID" value="MCP2333176.1"/>
    <property type="molecule type" value="Genomic_DNA"/>
</dbReference>